<keyword evidence="2 4" id="KW-0808">Transferase</keyword>
<dbReference type="SUPFAM" id="SSF53335">
    <property type="entry name" value="S-adenosyl-L-methionine-dependent methyltransferases"/>
    <property type="match status" value="1"/>
</dbReference>
<evidence type="ECO:0000313" key="8">
    <source>
        <dbReference type="Proteomes" id="UP000223759"/>
    </source>
</evidence>
<comment type="function">
    <text evidence="4">Methylates ribosomal protein uL3 on a specific glutamine residue.</text>
</comment>
<keyword evidence="8" id="KW-1185">Reference proteome</keyword>
<keyword evidence="7" id="KW-0689">Ribosomal protein</keyword>
<dbReference type="Gene3D" id="1.10.8.10">
    <property type="entry name" value="DNA helicase RuvA subunit, C-terminal domain"/>
    <property type="match status" value="1"/>
</dbReference>
<protein>
    <recommendedName>
        <fullName evidence="4">Ribosomal protein uL3 glutamine methyltransferase</fullName>
        <shortName evidence="4">uL3 MTase</shortName>
        <ecNumber evidence="4">2.1.1.298</ecNumber>
    </recommendedName>
    <alternativeName>
        <fullName evidence="4">N5-glutamine methyltransferase PrmB</fullName>
    </alternativeName>
</protein>
<comment type="catalytic activity">
    <reaction evidence="4">
        <text>L-glutaminyl-[ribosomal protein uL3] + S-adenosyl-L-methionine = N(5)-methyl-L-glutaminyl-[ribosomal protein uL3] + S-adenosyl-L-homocysteine + H(+)</text>
        <dbReference type="Rhea" id="RHEA:45020"/>
        <dbReference type="Rhea" id="RHEA-COMP:11063"/>
        <dbReference type="Rhea" id="RHEA-COMP:11064"/>
        <dbReference type="ChEBI" id="CHEBI:15378"/>
        <dbReference type="ChEBI" id="CHEBI:30011"/>
        <dbReference type="ChEBI" id="CHEBI:57856"/>
        <dbReference type="ChEBI" id="CHEBI:59789"/>
        <dbReference type="ChEBI" id="CHEBI:61891"/>
        <dbReference type="EC" id="2.1.1.298"/>
    </reaction>
</comment>
<keyword evidence="1 4" id="KW-0489">Methyltransferase</keyword>
<dbReference type="HAMAP" id="MF_02125">
    <property type="entry name" value="L3_methyltr_PrmB"/>
    <property type="match status" value="1"/>
</dbReference>
<dbReference type="GO" id="GO:0005829">
    <property type="term" value="C:cytosol"/>
    <property type="evidence" value="ECO:0007669"/>
    <property type="project" value="TreeGrafter"/>
</dbReference>
<dbReference type="AlphaFoldDB" id="A0A1R3W759"/>
<dbReference type="InterPro" id="IPR004556">
    <property type="entry name" value="HemK-like"/>
</dbReference>
<dbReference type="Proteomes" id="UP000223759">
    <property type="component" value="Unassembled WGS sequence"/>
</dbReference>
<evidence type="ECO:0000259" key="6">
    <source>
        <dbReference type="Pfam" id="PF17827"/>
    </source>
</evidence>
<dbReference type="GO" id="GO:0005840">
    <property type="term" value="C:ribosome"/>
    <property type="evidence" value="ECO:0007669"/>
    <property type="project" value="UniProtKB-KW"/>
</dbReference>
<proteinExistence type="inferred from homology"/>
<dbReference type="EMBL" id="FTPK01000003">
    <property type="protein sequence ID" value="SIT72649.1"/>
    <property type="molecule type" value="Genomic_DNA"/>
</dbReference>
<dbReference type="NCBIfam" id="TIGR00536">
    <property type="entry name" value="hemK_fam"/>
    <property type="match status" value="1"/>
</dbReference>
<dbReference type="Pfam" id="PF05175">
    <property type="entry name" value="MTS"/>
    <property type="match status" value="1"/>
</dbReference>
<dbReference type="PANTHER" id="PTHR47806:SF1">
    <property type="entry name" value="RIBOSOMAL PROTEIN UL3 GLUTAMINE METHYLTRANSFERASE"/>
    <property type="match status" value="1"/>
</dbReference>
<dbReference type="InterPro" id="IPR002052">
    <property type="entry name" value="DNA_methylase_N6_adenine_CS"/>
</dbReference>
<organism evidence="7 8">
    <name type="scientific">Ectothiorhodosinus mongolicus</name>
    <dbReference type="NCBI Taxonomy" id="233100"/>
    <lineage>
        <taxon>Bacteria</taxon>
        <taxon>Pseudomonadati</taxon>
        <taxon>Pseudomonadota</taxon>
        <taxon>Gammaproteobacteria</taxon>
        <taxon>Chromatiales</taxon>
        <taxon>Ectothiorhodospiraceae</taxon>
        <taxon>Ectothiorhodosinus</taxon>
    </lineage>
</organism>
<keyword evidence="3 4" id="KW-0949">S-adenosyl-L-methionine</keyword>
<evidence type="ECO:0000256" key="2">
    <source>
        <dbReference type="ARBA" id="ARBA00022679"/>
    </source>
</evidence>
<sequence length="300" mass="32687">MSASDHSALQNIRDFIRYGASRFSEAGLCFGHGTDNALDEAAWLVLCALQLPLTVSGHWWDARLTPVEKQRVMAVLDERIHTRKPAAYITGEAFFMGLPFHVDERVLVPRSPLAEPISDGFTPWLEVDSVERVLDLCTGSGCIGIACAMVFDNAQVDLADISDDALAVAQKNIQRHGLQDRVKTWQADVFQGLPATTYDLIVSNPPYVDAQDMAALTPEFRHEPALGLAAGEDGLDVVSRILAEAGVRLSEQGVLVVEVGNSAPAVEARWPDVPFVWLEFSQGGEGVFLLTADVVRAFFP</sequence>
<feature type="domain" description="Release factor glutamine methyltransferase N-terminal" evidence="6">
    <location>
        <begin position="17"/>
        <end position="91"/>
    </location>
</feature>
<dbReference type="InterPro" id="IPR040758">
    <property type="entry name" value="PrmC_N"/>
</dbReference>
<dbReference type="Pfam" id="PF17827">
    <property type="entry name" value="PrmC_N"/>
    <property type="match status" value="1"/>
</dbReference>
<dbReference type="STRING" id="233100.SAMN05216526_1701"/>
<dbReference type="CDD" id="cd02440">
    <property type="entry name" value="AdoMet_MTases"/>
    <property type="match status" value="1"/>
</dbReference>
<evidence type="ECO:0000256" key="3">
    <source>
        <dbReference type="ARBA" id="ARBA00022691"/>
    </source>
</evidence>
<dbReference type="OrthoDB" id="9800643at2"/>
<dbReference type="PANTHER" id="PTHR47806">
    <property type="entry name" value="50S RIBOSOMAL PROTEIN L3 GLUTAMINE METHYLTRANSFERASE"/>
    <property type="match status" value="1"/>
</dbReference>
<dbReference type="PIRSF" id="PIRSF037167">
    <property type="entry name" value="Mtase_YfcB_prd"/>
    <property type="match status" value="1"/>
</dbReference>
<accession>A0A1R3W759</accession>
<dbReference type="InterPro" id="IPR017127">
    <property type="entry name" value="Ribosome_uL3_MTase"/>
</dbReference>
<evidence type="ECO:0000259" key="5">
    <source>
        <dbReference type="Pfam" id="PF05175"/>
    </source>
</evidence>
<reference evidence="7 8" key="1">
    <citation type="submission" date="2017-01" db="EMBL/GenBank/DDBJ databases">
        <authorList>
            <person name="Mah S.A."/>
            <person name="Swanson W.J."/>
            <person name="Moy G.W."/>
            <person name="Vacquier V.D."/>
        </authorList>
    </citation>
    <scope>NUCLEOTIDE SEQUENCE [LARGE SCALE GENOMIC DNA]</scope>
    <source>
        <strain evidence="7 8">M9</strain>
    </source>
</reference>
<dbReference type="EC" id="2.1.1.298" evidence="4"/>
<dbReference type="PROSITE" id="PS00092">
    <property type="entry name" value="N6_MTASE"/>
    <property type="match status" value="1"/>
</dbReference>
<dbReference type="Gene3D" id="3.40.50.150">
    <property type="entry name" value="Vaccinia Virus protein VP39"/>
    <property type="match status" value="1"/>
</dbReference>
<dbReference type="InterPro" id="IPR029063">
    <property type="entry name" value="SAM-dependent_MTases_sf"/>
</dbReference>
<feature type="domain" description="Methyltransferase small" evidence="5">
    <location>
        <begin position="125"/>
        <end position="213"/>
    </location>
</feature>
<name>A0A1R3W759_9GAMM</name>
<gene>
    <name evidence="4" type="primary">prmB</name>
    <name evidence="7" type="ORF">SAMN05216526_1701</name>
</gene>
<dbReference type="NCBIfam" id="TIGR03533">
    <property type="entry name" value="L3_gln_methyl"/>
    <property type="match status" value="1"/>
</dbReference>
<comment type="similarity">
    <text evidence="4">Belongs to the protein N5-glutamine methyltransferase family. PrmB subfamily.</text>
</comment>
<dbReference type="GO" id="GO:0036009">
    <property type="term" value="F:protein-glutamine N-methyltransferase activity"/>
    <property type="evidence" value="ECO:0007669"/>
    <property type="project" value="UniProtKB-UniRule"/>
</dbReference>
<evidence type="ECO:0000256" key="1">
    <source>
        <dbReference type="ARBA" id="ARBA00022603"/>
    </source>
</evidence>
<evidence type="ECO:0000256" key="4">
    <source>
        <dbReference type="HAMAP-Rule" id="MF_02125"/>
    </source>
</evidence>
<keyword evidence="7" id="KW-0687">Ribonucleoprotein</keyword>
<dbReference type="GO" id="GO:0003676">
    <property type="term" value="F:nucleic acid binding"/>
    <property type="evidence" value="ECO:0007669"/>
    <property type="project" value="InterPro"/>
</dbReference>
<dbReference type="InterPro" id="IPR007848">
    <property type="entry name" value="Small_mtfrase_dom"/>
</dbReference>
<dbReference type="GO" id="GO:0032259">
    <property type="term" value="P:methylation"/>
    <property type="evidence" value="ECO:0007669"/>
    <property type="project" value="UniProtKB-KW"/>
</dbReference>
<evidence type="ECO:0000313" key="7">
    <source>
        <dbReference type="EMBL" id="SIT72649.1"/>
    </source>
</evidence>
<dbReference type="RefSeq" id="WP_076756101.1">
    <property type="nucleotide sequence ID" value="NZ_CP023018.1"/>
</dbReference>